<dbReference type="KEGG" id="atw:C0099_01495"/>
<gene>
    <name evidence="1" type="ORF">C0099_01495</name>
</gene>
<dbReference type="Proteomes" id="UP000242205">
    <property type="component" value="Chromosome"/>
</dbReference>
<evidence type="ECO:0000313" key="2">
    <source>
        <dbReference type="Proteomes" id="UP000242205"/>
    </source>
</evidence>
<protein>
    <recommendedName>
        <fullName evidence="3">HprK-related kinase A</fullName>
    </recommendedName>
</protein>
<evidence type="ECO:0008006" key="3">
    <source>
        <dbReference type="Google" id="ProtNLM"/>
    </source>
</evidence>
<keyword evidence="2" id="KW-1185">Reference proteome</keyword>
<organism evidence="1 2">
    <name type="scientific">Pseudazoarcus pumilus</name>
    <dbReference type="NCBI Taxonomy" id="2067960"/>
    <lineage>
        <taxon>Bacteria</taxon>
        <taxon>Pseudomonadati</taxon>
        <taxon>Pseudomonadota</taxon>
        <taxon>Betaproteobacteria</taxon>
        <taxon>Rhodocyclales</taxon>
        <taxon>Zoogloeaceae</taxon>
        <taxon>Pseudazoarcus</taxon>
    </lineage>
</organism>
<dbReference type="InterPro" id="IPR027417">
    <property type="entry name" value="P-loop_NTPase"/>
</dbReference>
<dbReference type="RefSeq" id="WP_102245797.1">
    <property type="nucleotide sequence ID" value="NZ_CP025682.1"/>
</dbReference>
<dbReference type="Gene3D" id="3.40.50.300">
    <property type="entry name" value="P-loop containing nucleotide triphosphate hydrolases"/>
    <property type="match status" value="1"/>
</dbReference>
<name>A0A2I6S393_9RHOO</name>
<evidence type="ECO:0000313" key="1">
    <source>
        <dbReference type="EMBL" id="AUN93723.1"/>
    </source>
</evidence>
<sequence length="290" mass="30393">MTDAAHVIDVGFAGNRVRIVTDSARAADAVHFLFGPHRVSDGVPAGRQIVLAEDPERGGFVMACDGRFASSAREDELELALVQLVQYHLVADASDVGLFHAGALVRDARVLLLAADSGSGKTTLTASLLAEGYDFLSDEVSAVDAAGCVDGFSRPLNVKPGSLPLLRSLPALRTGFANSRLSGGVTLVPWPRSAQSGMPLALVLLPEYRAGAALEIEQPSPGRAAAALMGCLLNARNLPRNGLTLAARLAASVPVVRATYSRVEDVHEWLKHADGIVHVPVGPALNEACR</sequence>
<accession>A0A2I6S393</accession>
<proteinExistence type="predicted"/>
<dbReference type="EMBL" id="CP025682">
    <property type="protein sequence ID" value="AUN93723.1"/>
    <property type="molecule type" value="Genomic_DNA"/>
</dbReference>
<dbReference type="SUPFAM" id="SSF53795">
    <property type="entry name" value="PEP carboxykinase-like"/>
    <property type="match status" value="1"/>
</dbReference>
<dbReference type="AlphaFoldDB" id="A0A2I6S393"/>
<dbReference type="OrthoDB" id="4544211at2"/>
<reference evidence="1 2" key="1">
    <citation type="submission" date="2018-01" db="EMBL/GenBank/DDBJ databases">
        <authorList>
            <person name="Fu G.-Y."/>
        </authorList>
    </citation>
    <scope>NUCLEOTIDE SEQUENCE [LARGE SCALE GENOMIC DNA]</scope>
    <source>
        <strain evidence="1 2">SY39</strain>
    </source>
</reference>